<accession>A0A6C0ATY3</accession>
<protein>
    <submittedName>
        <fullName evidence="2">Uncharacterized protein</fullName>
    </submittedName>
</protein>
<sequence>MIGNGSHLFEFTTGNVLPDTYVNSTSGGQELVALKSGGGIYKNKIRKYRKRTAKKNNKSRKSRRSRKIPRKTKISKKP</sequence>
<dbReference type="AlphaFoldDB" id="A0A6C0ATY3"/>
<feature type="region of interest" description="Disordered" evidence="1">
    <location>
        <begin position="43"/>
        <end position="78"/>
    </location>
</feature>
<reference evidence="2" key="1">
    <citation type="journal article" date="2020" name="Nature">
        <title>Giant virus diversity and host interactions through global metagenomics.</title>
        <authorList>
            <person name="Schulz F."/>
            <person name="Roux S."/>
            <person name="Paez-Espino D."/>
            <person name="Jungbluth S."/>
            <person name="Walsh D.A."/>
            <person name="Denef V.J."/>
            <person name="McMahon K.D."/>
            <person name="Konstantinidis K.T."/>
            <person name="Eloe-Fadrosh E.A."/>
            <person name="Kyrpides N.C."/>
            <person name="Woyke T."/>
        </authorList>
    </citation>
    <scope>NUCLEOTIDE SEQUENCE</scope>
    <source>
        <strain evidence="2">GVMAG-S-ERX555943-30</strain>
    </source>
</reference>
<dbReference type="EMBL" id="MN738751">
    <property type="protein sequence ID" value="QHS83274.1"/>
    <property type="molecule type" value="Genomic_DNA"/>
</dbReference>
<proteinExistence type="predicted"/>
<name>A0A6C0ATY3_9ZZZZ</name>
<organism evidence="2">
    <name type="scientific">viral metagenome</name>
    <dbReference type="NCBI Taxonomy" id="1070528"/>
    <lineage>
        <taxon>unclassified sequences</taxon>
        <taxon>metagenomes</taxon>
        <taxon>organismal metagenomes</taxon>
    </lineage>
</organism>
<evidence type="ECO:0000313" key="2">
    <source>
        <dbReference type="EMBL" id="QHS83274.1"/>
    </source>
</evidence>
<evidence type="ECO:0000256" key="1">
    <source>
        <dbReference type="SAM" id="MobiDB-lite"/>
    </source>
</evidence>